<dbReference type="Pfam" id="PF03193">
    <property type="entry name" value="RsgA_GTPase"/>
    <property type="match status" value="1"/>
</dbReference>
<dbReference type="NCBIfam" id="TIGR00157">
    <property type="entry name" value="ribosome small subunit-dependent GTPase A"/>
    <property type="match status" value="1"/>
</dbReference>
<evidence type="ECO:0000256" key="1">
    <source>
        <dbReference type="ARBA" id="ARBA00022741"/>
    </source>
</evidence>
<dbReference type="CDD" id="cd01854">
    <property type="entry name" value="YjeQ_EngC"/>
    <property type="match status" value="1"/>
</dbReference>
<comment type="subunit">
    <text evidence="3">Monomer. Associates with 30S ribosomal subunit, binds 16S rRNA.</text>
</comment>
<keyword evidence="3" id="KW-0694">RNA-binding</keyword>
<keyword evidence="3" id="KW-0378">Hydrolase</keyword>
<proteinExistence type="inferred from homology"/>
<gene>
    <name evidence="3 6" type="primary">rsgA</name>
    <name evidence="6" type="ORF">CH357_01130</name>
</gene>
<feature type="domain" description="CP-type G" evidence="5">
    <location>
        <begin position="82"/>
        <end position="241"/>
    </location>
</feature>
<dbReference type="HAMAP" id="MF_01820">
    <property type="entry name" value="GTPase_RsgA"/>
    <property type="match status" value="1"/>
</dbReference>
<accession>A0A2M9XIT0</accession>
<dbReference type="GO" id="GO:0003924">
    <property type="term" value="F:GTPase activity"/>
    <property type="evidence" value="ECO:0007669"/>
    <property type="project" value="UniProtKB-UniRule"/>
</dbReference>
<keyword evidence="3" id="KW-0699">rRNA-binding</keyword>
<comment type="similarity">
    <text evidence="3">Belongs to the TRAFAC class YlqF/YawG GTPase family. RsgA subfamily.</text>
</comment>
<sequence length="322" mass="35939">MSTSTIPVKEFFTIARVFGAFYDLYSPERGRVRAVLRGRLRNIAAKERHPFVVGDRVCAMESGGEWAIEERLSRKNELLRKSKEGDAQVLCANVDQIAVLASLKDPETKDGFLDRCLAAAYLSQVPPLIIFTKSDLVDRETAIKRSSVYKDLGYEVIIVSCQTGQGLEELYSKFSSKTTYLVGNSGVGKSSLVNVLSDRELQKTSQVSLSTKKGKHTTTNSNFLVLDDNIVLIDSPGIKEWGILHLSKGEILESYPELRKYKEECDISDCCDAGPGCKMLFSMGESTDISTERRKSLESMLASLENPFRITRRDHLKNESKS</sequence>
<dbReference type="PANTHER" id="PTHR32120:SF11">
    <property type="entry name" value="SMALL RIBOSOMAL SUBUNIT BIOGENESIS GTPASE RSGA 1, MITOCHONDRIAL-RELATED"/>
    <property type="match status" value="1"/>
</dbReference>
<dbReference type="GO" id="GO:0042274">
    <property type="term" value="P:ribosomal small subunit biogenesis"/>
    <property type="evidence" value="ECO:0007669"/>
    <property type="project" value="UniProtKB-UniRule"/>
</dbReference>
<evidence type="ECO:0000256" key="3">
    <source>
        <dbReference type="HAMAP-Rule" id="MF_01820"/>
    </source>
</evidence>
<evidence type="ECO:0000259" key="4">
    <source>
        <dbReference type="PROSITE" id="PS50936"/>
    </source>
</evidence>
<keyword evidence="7" id="KW-1185">Reference proteome</keyword>
<keyword evidence="3" id="KW-0690">Ribosome biogenesis</keyword>
<dbReference type="InterPro" id="IPR010914">
    <property type="entry name" value="RsgA_GTPase_dom"/>
</dbReference>
<name>A0A2M9XIT0_9LEPT</name>
<reference evidence="6 7" key="1">
    <citation type="submission" date="2017-07" db="EMBL/GenBank/DDBJ databases">
        <title>Leptospira spp. isolated from tropical soils.</title>
        <authorList>
            <person name="Thibeaux R."/>
            <person name="Iraola G."/>
            <person name="Ferres I."/>
            <person name="Bierque E."/>
            <person name="Girault D."/>
            <person name="Soupe-Gilbert M.-E."/>
            <person name="Picardeau M."/>
            <person name="Goarant C."/>
        </authorList>
    </citation>
    <scope>NUCLEOTIDE SEQUENCE [LARGE SCALE GENOMIC DNA]</scope>
    <source>
        <strain evidence="6 7">MCA1-C-A1</strain>
    </source>
</reference>
<dbReference type="EC" id="3.6.1.-" evidence="3"/>
<organism evidence="6 7">
    <name type="scientific">Leptospira hartskeerlii</name>
    <dbReference type="NCBI Taxonomy" id="2023177"/>
    <lineage>
        <taxon>Bacteria</taxon>
        <taxon>Pseudomonadati</taxon>
        <taxon>Spirochaetota</taxon>
        <taxon>Spirochaetia</taxon>
        <taxon>Leptospirales</taxon>
        <taxon>Leptospiraceae</taxon>
        <taxon>Leptospira</taxon>
    </lineage>
</organism>
<dbReference type="Proteomes" id="UP000232196">
    <property type="component" value="Unassembled WGS sequence"/>
</dbReference>
<dbReference type="GO" id="GO:0005737">
    <property type="term" value="C:cytoplasm"/>
    <property type="evidence" value="ECO:0007669"/>
    <property type="project" value="UniProtKB-SubCell"/>
</dbReference>
<dbReference type="SUPFAM" id="SSF52540">
    <property type="entry name" value="P-loop containing nucleoside triphosphate hydrolases"/>
    <property type="match status" value="1"/>
</dbReference>
<evidence type="ECO:0000313" key="6">
    <source>
        <dbReference type="EMBL" id="PJZ27544.1"/>
    </source>
</evidence>
<comment type="caution">
    <text evidence="3">Lacks conserved residue(s) required for the propagation of feature annotation.</text>
</comment>
<protein>
    <recommendedName>
        <fullName evidence="3">Small ribosomal subunit biogenesis GTPase RsgA</fullName>
        <ecNumber evidence="3">3.6.1.-</ecNumber>
    </recommendedName>
</protein>
<dbReference type="PROSITE" id="PS51721">
    <property type="entry name" value="G_CP"/>
    <property type="match status" value="1"/>
</dbReference>
<feature type="binding site" evidence="3">
    <location>
        <begin position="183"/>
        <end position="191"/>
    </location>
    <ligand>
        <name>GTP</name>
        <dbReference type="ChEBI" id="CHEBI:37565"/>
    </ligand>
</feature>
<dbReference type="AlphaFoldDB" id="A0A2M9XIT0"/>
<evidence type="ECO:0000313" key="7">
    <source>
        <dbReference type="Proteomes" id="UP000232196"/>
    </source>
</evidence>
<dbReference type="PROSITE" id="PS50936">
    <property type="entry name" value="ENGC_GTPASE"/>
    <property type="match status" value="1"/>
</dbReference>
<dbReference type="RefSeq" id="WP_100704940.1">
    <property type="nucleotide sequence ID" value="NZ_NPDN01000001.1"/>
</dbReference>
<dbReference type="InterPro" id="IPR027417">
    <property type="entry name" value="P-loop_NTPase"/>
</dbReference>
<dbReference type="EMBL" id="NPDN01000001">
    <property type="protein sequence ID" value="PJZ27544.1"/>
    <property type="molecule type" value="Genomic_DNA"/>
</dbReference>
<keyword evidence="3" id="KW-0963">Cytoplasm</keyword>
<comment type="caution">
    <text evidence="6">The sequence shown here is derived from an EMBL/GenBank/DDBJ whole genome shotgun (WGS) entry which is preliminary data.</text>
</comment>
<dbReference type="InterPro" id="IPR004881">
    <property type="entry name" value="Ribosome_biogen_GTPase_RsgA"/>
</dbReference>
<dbReference type="PANTHER" id="PTHR32120">
    <property type="entry name" value="SMALL RIBOSOMAL SUBUNIT BIOGENESIS GTPASE RSGA"/>
    <property type="match status" value="1"/>
</dbReference>
<evidence type="ECO:0000256" key="2">
    <source>
        <dbReference type="ARBA" id="ARBA00023134"/>
    </source>
</evidence>
<comment type="subcellular location">
    <subcellularLocation>
        <location evidence="3">Cytoplasm</location>
    </subcellularLocation>
</comment>
<comment type="function">
    <text evidence="3">One of several proteins that assist in the late maturation steps of the functional core of the 30S ribosomal subunit. Helps release RbfA from mature subunits. May play a role in the assembly of ribosomal proteins into the subunit. Circularly permuted GTPase that catalyzes slow GTP hydrolysis, GTPase activity is stimulated by the 30S ribosomal subunit.</text>
</comment>
<feature type="domain" description="EngC GTPase" evidence="4">
    <location>
        <begin position="92"/>
        <end position="239"/>
    </location>
</feature>
<dbReference type="InterPro" id="IPR030378">
    <property type="entry name" value="G_CP_dom"/>
</dbReference>
<dbReference type="Gene3D" id="3.40.50.300">
    <property type="entry name" value="P-loop containing nucleotide triphosphate hydrolases"/>
    <property type="match status" value="1"/>
</dbReference>
<evidence type="ECO:0000259" key="5">
    <source>
        <dbReference type="PROSITE" id="PS51721"/>
    </source>
</evidence>
<keyword evidence="1 3" id="KW-0547">Nucleotide-binding</keyword>
<dbReference type="GO" id="GO:0019843">
    <property type="term" value="F:rRNA binding"/>
    <property type="evidence" value="ECO:0007669"/>
    <property type="project" value="UniProtKB-KW"/>
</dbReference>
<keyword evidence="2 3" id="KW-0342">GTP-binding</keyword>
<dbReference type="GO" id="GO:0005525">
    <property type="term" value="F:GTP binding"/>
    <property type="evidence" value="ECO:0007669"/>
    <property type="project" value="UniProtKB-UniRule"/>
</dbReference>
<feature type="binding site" evidence="3">
    <location>
        <begin position="132"/>
        <end position="135"/>
    </location>
    <ligand>
        <name>GTP</name>
        <dbReference type="ChEBI" id="CHEBI:37565"/>
    </ligand>
</feature>